<evidence type="ECO:0000256" key="1">
    <source>
        <dbReference type="SAM" id="MobiDB-lite"/>
    </source>
</evidence>
<dbReference type="EMBL" id="JBJXBP010000008">
    <property type="protein sequence ID" value="KAL3812918.1"/>
    <property type="molecule type" value="Genomic_DNA"/>
</dbReference>
<evidence type="ECO:0000313" key="5">
    <source>
        <dbReference type="EMBL" id="KAL3838927.1"/>
    </source>
</evidence>
<evidence type="ECO:0000313" key="3">
    <source>
        <dbReference type="EMBL" id="KAL3818018.1"/>
    </source>
</evidence>
<gene>
    <name evidence="3" type="ORF">ACJIZ3_003923</name>
    <name evidence="4" type="ORF">ACJIZ3_010135</name>
    <name evidence="2" type="ORF">ACJIZ3_014186</name>
    <name evidence="5" type="ORF">ACJIZ3_023518</name>
</gene>
<feature type="region of interest" description="Disordered" evidence="1">
    <location>
        <begin position="1"/>
        <end position="23"/>
    </location>
</feature>
<evidence type="ECO:0000313" key="6">
    <source>
        <dbReference type="Proteomes" id="UP001634393"/>
    </source>
</evidence>
<dbReference type="EMBL" id="JBJXBP010000004">
    <property type="protein sequence ID" value="KAL3835399.1"/>
    <property type="molecule type" value="Genomic_DNA"/>
</dbReference>
<accession>A0ABD3TEI4</accession>
<proteinExistence type="predicted"/>
<evidence type="ECO:0000313" key="2">
    <source>
        <dbReference type="EMBL" id="KAL3812918.1"/>
    </source>
</evidence>
<reference evidence="4 6" key="1">
    <citation type="submission" date="2024-12" db="EMBL/GenBank/DDBJ databases">
        <title>The unique morphological basis and parallel evolutionary history of personate flowers in Penstemon.</title>
        <authorList>
            <person name="Depatie T.H."/>
            <person name="Wessinger C.A."/>
        </authorList>
    </citation>
    <scope>NUCLEOTIDE SEQUENCE [LARGE SCALE GENOMIC DNA]</scope>
    <source>
        <strain evidence="4">WTNN_2</strain>
        <tissue evidence="4">Leaf</tissue>
    </source>
</reference>
<comment type="caution">
    <text evidence="4">The sequence shown here is derived from an EMBL/GenBank/DDBJ whole genome shotgun (WGS) entry which is preliminary data.</text>
</comment>
<organism evidence="4 6">
    <name type="scientific">Penstemon smallii</name>
    <dbReference type="NCBI Taxonomy" id="265156"/>
    <lineage>
        <taxon>Eukaryota</taxon>
        <taxon>Viridiplantae</taxon>
        <taxon>Streptophyta</taxon>
        <taxon>Embryophyta</taxon>
        <taxon>Tracheophyta</taxon>
        <taxon>Spermatophyta</taxon>
        <taxon>Magnoliopsida</taxon>
        <taxon>eudicotyledons</taxon>
        <taxon>Gunneridae</taxon>
        <taxon>Pentapetalae</taxon>
        <taxon>asterids</taxon>
        <taxon>lamiids</taxon>
        <taxon>Lamiales</taxon>
        <taxon>Plantaginaceae</taxon>
        <taxon>Cheloneae</taxon>
        <taxon>Penstemon</taxon>
    </lineage>
</organism>
<dbReference type="EMBL" id="JBJXBP010000003">
    <property type="protein sequence ID" value="KAL3838927.1"/>
    <property type="molecule type" value="Genomic_DNA"/>
</dbReference>
<name>A0ABD3TEI4_9LAMI</name>
<protein>
    <submittedName>
        <fullName evidence="4">Uncharacterized protein</fullName>
    </submittedName>
</protein>
<dbReference type="EMBL" id="JBJXBP010000007">
    <property type="protein sequence ID" value="KAL3818018.1"/>
    <property type="molecule type" value="Genomic_DNA"/>
</dbReference>
<evidence type="ECO:0000313" key="4">
    <source>
        <dbReference type="EMBL" id="KAL3835399.1"/>
    </source>
</evidence>
<dbReference type="AlphaFoldDB" id="A0ABD3TEI4"/>
<sequence>MQNTKNFQLTGPYTNTIPNMKTL</sequence>
<dbReference type="Proteomes" id="UP001634393">
    <property type="component" value="Unassembled WGS sequence"/>
</dbReference>
<keyword evidence="6" id="KW-1185">Reference proteome</keyword>